<dbReference type="PROSITE" id="PS50011">
    <property type="entry name" value="PROTEIN_KINASE_DOM"/>
    <property type="match status" value="1"/>
</dbReference>
<dbReference type="PROSITE" id="PS50006">
    <property type="entry name" value="FHA_DOMAIN"/>
    <property type="match status" value="1"/>
</dbReference>
<feature type="region of interest" description="Disordered" evidence="8">
    <location>
        <begin position="431"/>
        <end position="465"/>
    </location>
</feature>
<keyword evidence="5 6" id="KW-0067">ATP-binding</keyword>
<evidence type="ECO:0000256" key="3">
    <source>
        <dbReference type="ARBA" id="ARBA00022741"/>
    </source>
</evidence>
<keyword evidence="4 11" id="KW-0418">Kinase</keyword>
<dbReference type="InterPro" id="IPR008984">
    <property type="entry name" value="SMAD_FHA_dom_sf"/>
</dbReference>
<evidence type="ECO:0000313" key="12">
    <source>
        <dbReference type="Proteomes" id="UP001381693"/>
    </source>
</evidence>
<evidence type="ECO:0000259" key="9">
    <source>
        <dbReference type="PROSITE" id="PS50006"/>
    </source>
</evidence>
<keyword evidence="2 11" id="KW-0808">Transferase</keyword>
<evidence type="ECO:0000256" key="2">
    <source>
        <dbReference type="ARBA" id="ARBA00022679"/>
    </source>
</evidence>
<dbReference type="AlphaFoldDB" id="A0AAN9A338"/>
<dbReference type="CDD" id="cd22666">
    <property type="entry name" value="FHA_CHK2"/>
    <property type="match status" value="1"/>
</dbReference>
<dbReference type="GO" id="GO:0005524">
    <property type="term" value="F:ATP binding"/>
    <property type="evidence" value="ECO:0007669"/>
    <property type="project" value="UniProtKB-UniRule"/>
</dbReference>
<evidence type="ECO:0000313" key="11">
    <source>
        <dbReference type="EMBL" id="KAK7070630.1"/>
    </source>
</evidence>
<dbReference type="Gene3D" id="2.60.200.20">
    <property type="match status" value="1"/>
</dbReference>
<dbReference type="InterPro" id="IPR011009">
    <property type="entry name" value="Kinase-like_dom_sf"/>
</dbReference>
<feature type="non-terminal residue" evidence="11">
    <location>
        <position position="1"/>
    </location>
</feature>
<dbReference type="SUPFAM" id="SSF49879">
    <property type="entry name" value="SMAD/FHA domain"/>
    <property type="match status" value="1"/>
</dbReference>
<feature type="binding site" evidence="6">
    <location>
        <position position="178"/>
    </location>
    <ligand>
        <name>ATP</name>
        <dbReference type="ChEBI" id="CHEBI:30616"/>
    </ligand>
</feature>
<evidence type="ECO:0000256" key="6">
    <source>
        <dbReference type="PROSITE-ProRule" id="PRU10141"/>
    </source>
</evidence>
<evidence type="ECO:0000259" key="10">
    <source>
        <dbReference type="PROSITE" id="PS50011"/>
    </source>
</evidence>
<evidence type="ECO:0000256" key="7">
    <source>
        <dbReference type="RuleBase" id="RU000304"/>
    </source>
</evidence>
<evidence type="ECO:0000256" key="1">
    <source>
        <dbReference type="ARBA" id="ARBA00022527"/>
    </source>
</evidence>
<dbReference type="CDD" id="cd05117">
    <property type="entry name" value="STKc_CAMK"/>
    <property type="match status" value="1"/>
</dbReference>
<dbReference type="GO" id="GO:0004674">
    <property type="term" value="F:protein serine/threonine kinase activity"/>
    <property type="evidence" value="ECO:0007669"/>
    <property type="project" value="UniProtKB-KW"/>
</dbReference>
<name>A0AAN9A338_HALRR</name>
<feature type="domain" description="FHA" evidence="9">
    <location>
        <begin position="43"/>
        <end position="104"/>
    </location>
</feature>
<dbReference type="PROSITE" id="PS00108">
    <property type="entry name" value="PROTEIN_KINASE_ST"/>
    <property type="match status" value="1"/>
</dbReference>
<organism evidence="11 12">
    <name type="scientific">Halocaridina rubra</name>
    <name type="common">Hawaiian red shrimp</name>
    <dbReference type="NCBI Taxonomy" id="373956"/>
    <lineage>
        <taxon>Eukaryota</taxon>
        <taxon>Metazoa</taxon>
        <taxon>Ecdysozoa</taxon>
        <taxon>Arthropoda</taxon>
        <taxon>Crustacea</taxon>
        <taxon>Multicrustacea</taxon>
        <taxon>Malacostraca</taxon>
        <taxon>Eumalacostraca</taxon>
        <taxon>Eucarida</taxon>
        <taxon>Decapoda</taxon>
        <taxon>Pleocyemata</taxon>
        <taxon>Caridea</taxon>
        <taxon>Atyoidea</taxon>
        <taxon>Atyidae</taxon>
        <taxon>Halocaridina</taxon>
    </lineage>
</organism>
<comment type="similarity">
    <text evidence="7">Belongs to the protein kinase superfamily.</text>
</comment>
<dbReference type="InterPro" id="IPR000719">
    <property type="entry name" value="Prot_kinase_dom"/>
</dbReference>
<accession>A0AAN9A338</accession>
<dbReference type="InterPro" id="IPR017441">
    <property type="entry name" value="Protein_kinase_ATP_BS"/>
</dbReference>
<dbReference type="PANTHER" id="PTHR24347">
    <property type="entry name" value="SERINE/THREONINE-PROTEIN KINASE"/>
    <property type="match status" value="1"/>
</dbReference>
<dbReference type="Pfam" id="PF00069">
    <property type="entry name" value="Pkinase"/>
    <property type="match status" value="1"/>
</dbReference>
<dbReference type="SMART" id="SM00240">
    <property type="entry name" value="FHA"/>
    <property type="match status" value="1"/>
</dbReference>
<proteinExistence type="inferred from homology"/>
<protein>
    <submittedName>
        <fullName evidence="11">Checkpoint kinase 2</fullName>
        <ecNumber evidence="11">2.7.11.1</ecNumber>
    </submittedName>
</protein>
<dbReference type="EC" id="2.7.11.1" evidence="11"/>
<keyword evidence="3 6" id="KW-0547">Nucleotide-binding</keyword>
<sequence>GFHETQEPLPELIPDLTEIDKVWGRLFSVSNGSAVYNFTNRGYTFGRGNDVDCRLDNNFFDGVFLSAVSKAHFRISQERRSATEVVTILEDLSCNGTFVNQKLIGRENKTILQNNDEISLVKPSRRVFVFHDCFKNDSGDYPSELTQRYIMTKKLGEGSFGEVRLAYKQGTLERVAVKILKKKGSQILLNNIKQIENEIKLLQSVDHPNIIRLQDVIDTPEKIFIIMEVAEGGELFDRLITNKRLPEMVAKFYFYQLVLAVQYLHMKCITHRDIKPENVLLAADKEYTHVKLTDFGLSKLAADTSQMTTFCGTPTYISPELLGGGSYTNKVDMWSLGVVLYVSLVGYPPFTMDDDGKLRYQIKNAVYNFKHPLWNSVSKEAKDLITKLMVKDPHHRLSADETLNHKWLKDDNMMQKIQELDRILVTARKRKHDDDDDGVREGNASSTDVADAKTPKVMNGNLNKF</sequence>
<dbReference type="EMBL" id="JAXCGZ010015280">
    <property type="protein sequence ID" value="KAK7070630.1"/>
    <property type="molecule type" value="Genomic_DNA"/>
</dbReference>
<evidence type="ECO:0000256" key="4">
    <source>
        <dbReference type="ARBA" id="ARBA00022777"/>
    </source>
</evidence>
<keyword evidence="1 7" id="KW-0723">Serine/threonine-protein kinase</keyword>
<reference evidence="11 12" key="1">
    <citation type="submission" date="2023-11" db="EMBL/GenBank/DDBJ databases">
        <title>Halocaridina rubra genome assembly.</title>
        <authorList>
            <person name="Smith C."/>
        </authorList>
    </citation>
    <scope>NUCLEOTIDE SEQUENCE [LARGE SCALE GENOMIC DNA]</scope>
    <source>
        <strain evidence="11">EP-1</strain>
        <tissue evidence="11">Whole</tissue>
    </source>
</reference>
<feature type="domain" description="Protein kinase" evidence="10">
    <location>
        <begin position="149"/>
        <end position="408"/>
    </location>
</feature>
<dbReference type="Proteomes" id="UP001381693">
    <property type="component" value="Unassembled WGS sequence"/>
</dbReference>
<dbReference type="FunFam" id="1.10.510.10:FF:000571">
    <property type="entry name" value="Maternal embryonic leucine zipper kinase"/>
    <property type="match status" value="1"/>
</dbReference>
<dbReference type="Pfam" id="PF00498">
    <property type="entry name" value="FHA"/>
    <property type="match status" value="1"/>
</dbReference>
<dbReference type="InterPro" id="IPR000253">
    <property type="entry name" value="FHA_dom"/>
</dbReference>
<dbReference type="SMART" id="SM00220">
    <property type="entry name" value="S_TKc"/>
    <property type="match status" value="1"/>
</dbReference>
<dbReference type="InterPro" id="IPR008271">
    <property type="entry name" value="Ser/Thr_kinase_AS"/>
</dbReference>
<dbReference type="Gene3D" id="1.10.510.10">
    <property type="entry name" value="Transferase(Phosphotransferase) domain 1"/>
    <property type="match status" value="1"/>
</dbReference>
<evidence type="ECO:0000256" key="8">
    <source>
        <dbReference type="SAM" id="MobiDB-lite"/>
    </source>
</evidence>
<dbReference type="FunFam" id="3.30.200.20:FF:000042">
    <property type="entry name" value="Aurora kinase A"/>
    <property type="match status" value="1"/>
</dbReference>
<keyword evidence="12" id="KW-1185">Reference proteome</keyword>
<dbReference type="SUPFAM" id="SSF56112">
    <property type="entry name" value="Protein kinase-like (PK-like)"/>
    <property type="match status" value="1"/>
</dbReference>
<comment type="caution">
    <text evidence="11">The sequence shown here is derived from an EMBL/GenBank/DDBJ whole genome shotgun (WGS) entry which is preliminary data.</text>
</comment>
<gene>
    <name evidence="11" type="primary">CHEK2</name>
    <name evidence="11" type="ORF">SK128_014026</name>
</gene>
<dbReference type="PROSITE" id="PS00107">
    <property type="entry name" value="PROTEIN_KINASE_ATP"/>
    <property type="match status" value="1"/>
</dbReference>
<evidence type="ECO:0000256" key="5">
    <source>
        <dbReference type="ARBA" id="ARBA00022840"/>
    </source>
</evidence>